<accession>A0A9D5JYB4</accession>
<keyword evidence="5" id="KW-0012">Acyltransferase</keyword>
<dbReference type="GO" id="GO:0009252">
    <property type="term" value="P:peptidoglycan biosynthetic process"/>
    <property type="evidence" value="ECO:0007669"/>
    <property type="project" value="UniProtKB-KW"/>
</dbReference>
<dbReference type="InterPro" id="IPR016181">
    <property type="entry name" value="Acyl_CoA_acyltransferase"/>
</dbReference>
<evidence type="ECO:0000256" key="6">
    <source>
        <dbReference type="ARBA" id="ARBA00023316"/>
    </source>
</evidence>
<dbReference type="SUPFAM" id="SSF55729">
    <property type="entry name" value="Acyl-CoA N-acyltransferases (Nat)"/>
    <property type="match status" value="2"/>
</dbReference>
<dbReference type="EMBL" id="WJJP01000542">
    <property type="protein sequence ID" value="MBD3326226.1"/>
    <property type="molecule type" value="Genomic_DNA"/>
</dbReference>
<name>A0A9D5JYB4_9BACT</name>
<evidence type="ECO:0000313" key="9">
    <source>
        <dbReference type="Proteomes" id="UP000649604"/>
    </source>
</evidence>
<keyword evidence="3" id="KW-0133">Cell shape</keyword>
<evidence type="ECO:0000256" key="2">
    <source>
        <dbReference type="ARBA" id="ARBA00022679"/>
    </source>
</evidence>
<evidence type="ECO:0000256" key="4">
    <source>
        <dbReference type="ARBA" id="ARBA00022984"/>
    </source>
</evidence>
<dbReference type="Gene3D" id="3.40.630.30">
    <property type="match status" value="2"/>
</dbReference>
<dbReference type="GO" id="GO:0008360">
    <property type="term" value="P:regulation of cell shape"/>
    <property type="evidence" value="ECO:0007669"/>
    <property type="project" value="UniProtKB-KW"/>
</dbReference>
<dbReference type="InterPro" id="IPR017469">
    <property type="entry name" value="PEP-CTERM_FemAB-rel"/>
</dbReference>
<protein>
    <submittedName>
        <fullName evidence="8">FemAB family PEP-CTERM system-associated protein</fullName>
    </submittedName>
</protein>
<dbReference type="GO" id="GO:0071555">
    <property type="term" value="P:cell wall organization"/>
    <property type="evidence" value="ECO:0007669"/>
    <property type="project" value="UniProtKB-KW"/>
</dbReference>
<keyword evidence="4" id="KW-0573">Peptidoglycan synthesis</keyword>
<dbReference type="Proteomes" id="UP000649604">
    <property type="component" value="Unassembled WGS sequence"/>
</dbReference>
<dbReference type="PROSITE" id="PS51191">
    <property type="entry name" value="FEMABX"/>
    <property type="match status" value="1"/>
</dbReference>
<feature type="domain" description="BioF2-like acetyltransferase" evidence="7">
    <location>
        <begin position="152"/>
        <end position="289"/>
    </location>
</feature>
<sequence>MHSVSTEIQIHRLTHDYQAWDQYVLANSEASLYHRTGWKRVIEHTFGHATAYLYASQHGRIVGILPIVLLKSRLFGTFGVSLPFLNYGGLVAENDAIRRRLLDDAIAWGQQHRAAHLELRHTHPYDLGLPTKTSKVLMILDLPGSPDDLWTSFKSKLRSQIRRPQKEGCTVKFGQWDELDNFYAVFAQKMRDLGTPVHTKRLFQQILQEFPDSARICTVYADAQPVASGFLVGDDARLQIPWAASIRAYDRVGVNMLLYWTILKSACEQDYKQFDFGRSTPHEGTYKFKAQWGATPVQCYWHYWLAPGVDLPELNPQNPKYQQAIRIWQRLPVAVTKIVGPRIVKYLP</sequence>
<keyword evidence="6" id="KW-0961">Cell wall biogenesis/degradation</keyword>
<evidence type="ECO:0000256" key="5">
    <source>
        <dbReference type="ARBA" id="ARBA00023315"/>
    </source>
</evidence>
<dbReference type="PANTHER" id="PTHR36174:SF1">
    <property type="entry name" value="LIPID II:GLYCINE GLYCYLTRANSFERASE"/>
    <property type="match status" value="1"/>
</dbReference>
<reference evidence="8" key="1">
    <citation type="submission" date="2019-11" db="EMBL/GenBank/DDBJ databases">
        <title>Microbial mats filling the niche in hypersaline microbial mats.</title>
        <authorList>
            <person name="Wong H.L."/>
            <person name="Macleod F.I."/>
            <person name="White R.A. III"/>
            <person name="Burns B.P."/>
        </authorList>
    </citation>
    <scope>NUCLEOTIDE SEQUENCE</scope>
    <source>
        <strain evidence="8">Rbin_158</strain>
    </source>
</reference>
<dbReference type="InterPro" id="IPR050644">
    <property type="entry name" value="PG_Glycine_Bridge_Synth"/>
</dbReference>
<organism evidence="8 9">
    <name type="scientific">candidate division KSB3 bacterium</name>
    <dbReference type="NCBI Taxonomy" id="2044937"/>
    <lineage>
        <taxon>Bacteria</taxon>
        <taxon>candidate division KSB3</taxon>
    </lineage>
</organism>
<evidence type="ECO:0000313" key="8">
    <source>
        <dbReference type="EMBL" id="MBD3326226.1"/>
    </source>
</evidence>
<dbReference type="InterPro" id="IPR038740">
    <property type="entry name" value="BioF2-like_GNAT_dom"/>
</dbReference>
<dbReference type="PANTHER" id="PTHR36174">
    <property type="entry name" value="LIPID II:GLYCINE GLYCYLTRANSFERASE"/>
    <property type="match status" value="1"/>
</dbReference>
<evidence type="ECO:0000256" key="1">
    <source>
        <dbReference type="ARBA" id="ARBA00009943"/>
    </source>
</evidence>
<evidence type="ECO:0000259" key="7">
    <source>
        <dbReference type="Pfam" id="PF13480"/>
    </source>
</evidence>
<evidence type="ECO:0000256" key="3">
    <source>
        <dbReference type="ARBA" id="ARBA00022960"/>
    </source>
</evidence>
<dbReference type="GO" id="GO:0016755">
    <property type="term" value="F:aminoacyltransferase activity"/>
    <property type="evidence" value="ECO:0007669"/>
    <property type="project" value="InterPro"/>
</dbReference>
<comment type="caution">
    <text evidence="8">The sequence shown here is derived from an EMBL/GenBank/DDBJ whole genome shotgun (WGS) entry which is preliminary data.</text>
</comment>
<dbReference type="InterPro" id="IPR003447">
    <property type="entry name" value="FEMABX"/>
</dbReference>
<gene>
    <name evidence="8" type="ORF">GF339_16685</name>
</gene>
<proteinExistence type="inferred from homology"/>
<comment type="similarity">
    <text evidence="1">Belongs to the FemABX family.</text>
</comment>
<dbReference type="NCBIfam" id="TIGR03019">
    <property type="entry name" value="pepcterm_femAB"/>
    <property type="match status" value="1"/>
</dbReference>
<keyword evidence="2" id="KW-0808">Transferase</keyword>
<dbReference type="AlphaFoldDB" id="A0A9D5JYB4"/>
<dbReference type="Pfam" id="PF13480">
    <property type="entry name" value="Acetyltransf_6"/>
    <property type="match status" value="1"/>
</dbReference>